<dbReference type="Proteomes" id="UP000245959">
    <property type="component" value="Unassembled WGS sequence"/>
</dbReference>
<dbReference type="PROSITE" id="PS51257">
    <property type="entry name" value="PROKAR_LIPOPROTEIN"/>
    <property type="match status" value="1"/>
</dbReference>
<comment type="caution">
    <text evidence="2">The sequence shown here is derived from an EMBL/GenBank/DDBJ whole genome shotgun (WGS) entry which is preliminary data.</text>
</comment>
<dbReference type="AlphaFoldDB" id="A0A2U1B7H5"/>
<dbReference type="EMBL" id="QEKH01000006">
    <property type="protein sequence ID" value="PVY44552.1"/>
    <property type="molecule type" value="Genomic_DNA"/>
</dbReference>
<evidence type="ECO:0000313" key="3">
    <source>
        <dbReference type="Proteomes" id="UP000245959"/>
    </source>
</evidence>
<dbReference type="GeneID" id="78294506"/>
<accession>A0A2U1B7H5</accession>
<evidence type="ECO:0000256" key="1">
    <source>
        <dbReference type="SAM" id="Coils"/>
    </source>
</evidence>
<protein>
    <recommendedName>
        <fullName evidence="4">Lipoprotein</fullName>
    </recommendedName>
</protein>
<organism evidence="2 3">
    <name type="scientific">Victivallis vadensis</name>
    <dbReference type="NCBI Taxonomy" id="172901"/>
    <lineage>
        <taxon>Bacteria</taxon>
        <taxon>Pseudomonadati</taxon>
        <taxon>Lentisphaerota</taxon>
        <taxon>Lentisphaeria</taxon>
        <taxon>Victivallales</taxon>
        <taxon>Victivallaceae</taxon>
        <taxon>Victivallis</taxon>
    </lineage>
</organism>
<keyword evidence="1" id="KW-0175">Coiled coil</keyword>
<evidence type="ECO:0008006" key="4">
    <source>
        <dbReference type="Google" id="ProtNLM"/>
    </source>
</evidence>
<dbReference type="RefSeq" id="WP_116883186.1">
    <property type="nucleotide sequence ID" value="NZ_CABMMC010000005.1"/>
</dbReference>
<feature type="coiled-coil region" evidence="1">
    <location>
        <begin position="43"/>
        <end position="104"/>
    </location>
</feature>
<dbReference type="OrthoDB" id="9816357at2"/>
<evidence type="ECO:0000313" key="2">
    <source>
        <dbReference type="EMBL" id="PVY44552.1"/>
    </source>
</evidence>
<keyword evidence="3" id="KW-1185">Reference proteome</keyword>
<gene>
    <name evidence="2" type="ORF">C8D82_10670</name>
</gene>
<reference evidence="2 3" key="1">
    <citation type="submission" date="2018-04" db="EMBL/GenBank/DDBJ databases">
        <title>Genomic Encyclopedia of Type Strains, Phase IV (KMG-IV): sequencing the most valuable type-strain genomes for metagenomic binning, comparative biology and taxonomic classification.</title>
        <authorList>
            <person name="Goeker M."/>
        </authorList>
    </citation>
    <scope>NUCLEOTIDE SEQUENCE [LARGE SCALE GENOMIC DNA]</scope>
    <source>
        <strain evidence="2 3">DSM 14823</strain>
    </source>
</reference>
<proteinExistence type="predicted"/>
<sequence>MKKVTLSLFGAMLAVGMLTGCGEKADENKTPEQIKSEVASWDAARIEKQIEVYKKAIEEKSKELAKVMDQIKEIPLQEQLGEKAKDLRAQADEIGKSLGKLKDNMAAYVDGLKAKNK</sequence>
<name>A0A2U1B7H5_9BACT</name>